<comment type="caution">
    <text evidence="1">The sequence shown here is derived from an EMBL/GenBank/DDBJ whole genome shotgun (WGS) entry which is preliminary data.</text>
</comment>
<evidence type="ECO:0000313" key="1">
    <source>
        <dbReference type="EMBL" id="CAI9560873.1"/>
    </source>
</evidence>
<dbReference type="EMBL" id="CATNWA010010919">
    <property type="protein sequence ID" value="CAI9560873.1"/>
    <property type="molecule type" value="Genomic_DNA"/>
</dbReference>
<dbReference type="Proteomes" id="UP001162483">
    <property type="component" value="Unassembled WGS sequence"/>
</dbReference>
<keyword evidence="2" id="KW-1185">Reference proteome</keyword>
<sequence>MPLPLGDMLVTVSCAMPHGTCSSEAGVSNRWPSSCCQTTSPIMPLPLGDMLVTVNTAMPHGTCSLTTAGGPPVTPVT</sequence>
<accession>A0ABN9CL40</accession>
<name>A0ABN9CL40_9NEOB</name>
<proteinExistence type="predicted"/>
<protein>
    <submittedName>
        <fullName evidence="1">Uncharacterized protein</fullName>
    </submittedName>
</protein>
<evidence type="ECO:0000313" key="2">
    <source>
        <dbReference type="Proteomes" id="UP001162483"/>
    </source>
</evidence>
<reference evidence="1" key="1">
    <citation type="submission" date="2023-05" db="EMBL/GenBank/DDBJ databases">
        <authorList>
            <person name="Stuckert A."/>
        </authorList>
    </citation>
    <scope>NUCLEOTIDE SEQUENCE</scope>
</reference>
<gene>
    <name evidence="1" type="ORF">SPARVUS_LOCUS5345608</name>
</gene>
<organism evidence="1 2">
    <name type="scientific">Staurois parvus</name>
    <dbReference type="NCBI Taxonomy" id="386267"/>
    <lineage>
        <taxon>Eukaryota</taxon>
        <taxon>Metazoa</taxon>
        <taxon>Chordata</taxon>
        <taxon>Craniata</taxon>
        <taxon>Vertebrata</taxon>
        <taxon>Euteleostomi</taxon>
        <taxon>Amphibia</taxon>
        <taxon>Batrachia</taxon>
        <taxon>Anura</taxon>
        <taxon>Neobatrachia</taxon>
        <taxon>Ranoidea</taxon>
        <taxon>Ranidae</taxon>
        <taxon>Staurois</taxon>
    </lineage>
</organism>